<evidence type="ECO:0000256" key="8">
    <source>
        <dbReference type="ARBA" id="ARBA00023034"/>
    </source>
</evidence>
<feature type="transmembrane region" description="Helical" evidence="11">
    <location>
        <begin position="119"/>
        <end position="145"/>
    </location>
</feature>
<keyword evidence="9 11" id="KW-0472">Membrane</keyword>
<reference evidence="13 14" key="1">
    <citation type="journal article" date="2016" name="Sci. Rep.">
        <title>Peltaster fructicola genome reveals evolution from an invasive phytopathogen to an ectophytic parasite.</title>
        <authorList>
            <person name="Xu C."/>
            <person name="Chen H."/>
            <person name="Gleason M.L."/>
            <person name="Xu J.R."/>
            <person name="Liu H."/>
            <person name="Zhang R."/>
            <person name="Sun G."/>
        </authorList>
    </citation>
    <scope>NUCLEOTIDE SEQUENCE [LARGE SCALE GENOMIC DNA]</scope>
    <source>
        <strain evidence="13 14">LNHT1506</strain>
    </source>
</reference>
<feature type="compositionally biased region" description="Acidic residues" evidence="10">
    <location>
        <begin position="354"/>
        <end position="363"/>
    </location>
</feature>
<keyword evidence="6 11" id="KW-0812">Transmembrane</keyword>
<feature type="transmembrane region" description="Helical" evidence="11">
    <location>
        <begin position="79"/>
        <end position="98"/>
    </location>
</feature>
<name>A0A6H0XNM1_9PEZI</name>
<evidence type="ECO:0000256" key="3">
    <source>
        <dbReference type="ARBA" id="ARBA00008640"/>
    </source>
</evidence>
<dbReference type="PANTHER" id="PTHR47549:SF1">
    <property type="entry name" value="GOLGI APPARATUS MEMBRANE PROTEIN TVP38"/>
    <property type="match status" value="1"/>
</dbReference>
<accession>A0A6H0XNM1</accession>
<keyword evidence="7 11" id="KW-1133">Transmembrane helix</keyword>
<evidence type="ECO:0000256" key="7">
    <source>
        <dbReference type="ARBA" id="ARBA00022989"/>
    </source>
</evidence>
<evidence type="ECO:0000256" key="6">
    <source>
        <dbReference type="ARBA" id="ARBA00022692"/>
    </source>
</evidence>
<dbReference type="GO" id="GO:0000139">
    <property type="term" value="C:Golgi membrane"/>
    <property type="evidence" value="ECO:0007669"/>
    <property type="project" value="UniProtKB-SubCell"/>
</dbReference>
<dbReference type="GO" id="GO:0000022">
    <property type="term" value="P:mitotic spindle elongation"/>
    <property type="evidence" value="ECO:0007669"/>
    <property type="project" value="TreeGrafter"/>
</dbReference>
<dbReference type="PANTHER" id="PTHR47549">
    <property type="entry name" value="GOLGI APPARATUS MEMBRANE PROTEIN TVP38-RELATED"/>
    <property type="match status" value="1"/>
</dbReference>
<evidence type="ECO:0000256" key="10">
    <source>
        <dbReference type="SAM" id="MobiDB-lite"/>
    </source>
</evidence>
<keyword evidence="14" id="KW-1185">Reference proteome</keyword>
<dbReference type="InterPro" id="IPR032816">
    <property type="entry name" value="VTT_dom"/>
</dbReference>
<evidence type="ECO:0000256" key="2">
    <source>
        <dbReference type="ARBA" id="ARBA00004653"/>
    </source>
</evidence>
<comment type="subcellular location">
    <subcellularLocation>
        <location evidence="2">Golgi apparatus membrane</location>
        <topology evidence="2">Multi-pass membrane protein</topology>
    </subcellularLocation>
</comment>
<comment type="similarity">
    <text evidence="3">Belongs to the TVP38/TMEM64 family.</text>
</comment>
<dbReference type="AlphaFoldDB" id="A0A6H0XNM1"/>
<protein>
    <recommendedName>
        <fullName evidence="4">Golgi apparatus membrane protein TVP38</fullName>
    </recommendedName>
    <alternativeName>
        <fullName evidence="5">Golgi apparatus membrane protein tvp38</fullName>
    </alternativeName>
</protein>
<feature type="region of interest" description="Disordered" evidence="10">
    <location>
        <begin position="332"/>
        <end position="380"/>
    </location>
</feature>
<dbReference type="Pfam" id="PF09335">
    <property type="entry name" value="VTT_dom"/>
    <property type="match status" value="1"/>
</dbReference>
<evidence type="ECO:0000256" key="4">
    <source>
        <dbReference type="ARBA" id="ARBA00013533"/>
    </source>
</evidence>
<evidence type="ECO:0000313" key="14">
    <source>
        <dbReference type="Proteomes" id="UP000503462"/>
    </source>
</evidence>
<dbReference type="EMBL" id="CP051139">
    <property type="protein sequence ID" value="QIW96217.1"/>
    <property type="molecule type" value="Genomic_DNA"/>
</dbReference>
<dbReference type="GO" id="GO:0016192">
    <property type="term" value="P:vesicle-mediated transport"/>
    <property type="evidence" value="ECO:0007669"/>
    <property type="project" value="TreeGrafter"/>
</dbReference>
<evidence type="ECO:0000256" key="5">
    <source>
        <dbReference type="ARBA" id="ARBA00020673"/>
    </source>
</evidence>
<evidence type="ECO:0000259" key="12">
    <source>
        <dbReference type="Pfam" id="PF09335"/>
    </source>
</evidence>
<evidence type="ECO:0000313" key="13">
    <source>
        <dbReference type="EMBL" id="QIW96217.1"/>
    </source>
</evidence>
<comment type="function">
    <text evidence="1">Golgi membrane protein involved in vesicular trafficking and spindle migration.</text>
</comment>
<dbReference type="OrthoDB" id="166803at2759"/>
<organism evidence="13 14">
    <name type="scientific">Peltaster fructicola</name>
    <dbReference type="NCBI Taxonomy" id="286661"/>
    <lineage>
        <taxon>Eukaryota</taxon>
        <taxon>Fungi</taxon>
        <taxon>Dikarya</taxon>
        <taxon>Ascomycota</taxon>
        <taxon>Pezizomycotina</taxon>
        <taxon>Dothideomycetes</taxon>
        <taxon>Dothideomycetes incertae sedis</taxon>
        <taxon>Peltaster</taxon>
    </lineage>
</organism>
<keyword evidence="8" id="KW-0333">Golgi apparatus</keyword>
<sequence>MAADNAARVLSMSVEESDEHLLPTSHRTSISPAGWRRRSPASAISDRPRTARDKWFRSARRLRNKGQALFFSLTPLQRAGLIILNIVLLVSLILFAVFNEQIFHKITPIAKSWSELPGGWMILWAVVVVVSFPPMIGYSSCVMIAGFVWGMHGWLIIASASIVGSTLAFVVSRTVLKRFVSRLTEKNKRFAALALVLKHDGLKLLTMIRLCPLPYSLSNGAISTIPTVTWYNLMLATTIASPKLLLHVFIGKEIRRLADSNAKMSAGTKAVSYISITLGTALGIAVGYFIYIRTKARAAELEAEEAAAVLDGRNDYNDDPAEREAINTLKQNDNATIALSEGEDVEHGYRDSFSNDEDAEERDVFDLGDGGSSDEDDNNR</sequence>
<feature type="transmembrane region" description="Helical" evidence="11">
    <location>
        <begin position="151"/>
        <end position="170"/>
    </location>
</feature>
<feature type="transmembrane region" description="Helical" evidence="11">
    <location>
        <begin position="230"/>
        <end position="250"/>
    </location>
</feature>
<proteinExistence type="inferred from homology"/>
<dbReference type="Proteomes" id="UP000503462">
    <property type="component" value="Chromosome 1"/>
</dbReference>
<evidence type="ECO:0000256" key="9">
    <source>
        <dbReference type="ARBA" id="ARBA00023136"/>
    </source>
</evidence>
<feature type="transmembrane region" description="Helical" evidence="11">
    <location>
        <begin position="270"/>
        <end position="291"/>
    </location>
</feature>
<feature type="region of interest" description="Disordered" evidence="10">
    <location>
        <begin position="24"/>
        <end position="49"/>
    </location>
</feature>
<evidence type="ECO:0000256" key="11">
    <source>
        <dbReference type="SAM" id="Phobius"/>
    </source>
</evidence>
<evidence type="ECO:0000256" key="1">
    <source>
        <dbReference type="ARBA" id="ARBA00002978"/>
    </source>
</evidence>
<dbReference type="InterPro" id="IPR051076">
    <property type="entry name" value="Golgi_membrane_TVP38/TMEM64"/>
</dbReference>
<gene>
    <name evidence="13" type="ORF">AMS68_001735</name>
</gene>
<feature type="domain" description="VTT" evidence="12">
    <location>
        <begin position="139"/>
        <end position="252"/>
    </location>
</feature>